<organism evidence="1 2">
    <name type="scientific">Paenibacillus etheri</name>
    <dbReference type="NCBI Taxonomy" id="1306852"/>
    <lineage>
        <taxon>Bacteria</taxon>
        <taxon>Bacillati</taxon>
        <taxon>Bacillota</taxon>
        <taxon>Bacilli</taxon>
        <taxon>Bacillales</taxon>
        <taxon>Paenibacillaceae</taxon>
        <taxon>Paenibacillus</taxon>
    </lineage>
</organism>
<sequence>MSDNKEENTRQINAKFETILPQLWQKSREDDEALKIEYMKTLHTKLLNVIRNQLAIPDFYNYFTGFSIEDFSSDVSIVFGTNTNQKKKKMESEYSSLLKTALTSITRVDYEISFVVNEKNVVPESLEGKTLDELWIMAYGEKDLEERKALNLKRKLKPDYGEGEINLTDCLMCGCNEVPNTDMSIELKLGGALFIDSTFRGAKCTQCNEMYFNTPTSDSILKLAKVFDELFPEQIPREVK</sequence>
<gene>
    <name evidence="1" type="ORF">UQ64_01690</name>
</gene>
<name>A0A0W1AQK8_9BACL</name>
<evidence type="ECO:0000313" key="1">
    <source>
        <dbReference type="EMBL" id="KTD83581.1"/>
    </source>
</evidence>
<evidence type="ECO:0000313" key="2">
    <source>
        <dbReference type="Proteomes" id="UP000054709"/>
    </source>
</evidence>
<keyword evidence="2" id="KW-1185">Reference proteome</keyword>
<dbReference type="AlphaFoldDB" id="A0A0W1AQK8"/>
<dbReference type="RefSeq" id="WP_060626639.1">
    <property type="nucleotide sequence ID" value="NZ_LCZJ02000054.1"/>
</dbReference>
<dbReference type="Proteomes" id="UP000054709">
    <property type="component" value="Unassembled WGS sequence"/>
</dbReference>
<dbReference type="Gene3D" id="3.30.300.180">
    <property type="match status" value="1"/>
</dbReference>
<dbReference type="OrthoDB" id="2633179at2"/>
<dbReference type="EMBL" id="LCZJ02000054">
    <property type="protein sequence ID" value="KTD83581.1"/>
    <property type="molecule type" value="Genomic_DNA"/>
</dbReference>
<dbReference type="InterPro" id="IPR038454">
    <property type="entry name" value="DnaA_N_sf"/>
</dbReference>
<accession>A0A0W1AQK8</accession>
<reference evidence="1 2" key="1">
    <citation type="journal article" date="2015" name="Int. Biodeterior. Biodegradation">
        <title>Physiological and genetic screening methods for the isolation of methyl tert-butyl ether-degrading bacteria for bioremediation purposes.</title>
        <authorList>
            <person name="Guisado I.M."/>
            <person name="Purswani J."/>
            <person name="Gonzalez Lopez J."/>
            <person name="Pozo C."/>
        </authorList>
    </citation>
    <scope>NUCLEOTIDE SEQUENCE [LARGE SCALE GENOMIC DNA]</scope>
    <source>
        <strain evidence="1 2">SH7</strain>
    </source>
</reference>
<comment type="caution">
    <text evidence="1">The sequence shown here is derived from an EMBL/GenBank/DDBJ whole genome shotgun (WGS) entry which is preliminary data.</text>
</comment>
<protein>
    <submittedName>
        <fullName evidence="1">Uncharacterized protein</fullName>
    </submittedName>
</protein>
<proteinExistence type="predicted"/>